<evidence type="ECO:0000256" key="7">
    <source>
        <dbReference type="ARBA" id="ARBA00022741"/>
    </source>
</evidence>
<feature type="binding site" evidence="17">
    <location>
        <begin position="90"/>
        <end position="91"/>
    </location>
    <ligand>
        <name>ATP</name>
        <dbReference type="ChEBI" id="CHEBI:30616"/>
    </ligand>
</feature>
<evidence type="ECO:0000313" key="20">
    <source>
        <dbReference type="EMBL" id="KKQ86457.1"/>
    </source>
</evidence>
<keyword evidence="7 17" id="KW-0547">Nucleotide-binding</keyword>
<dbReference type="GO" id="GO:0005524">
    <property type="term" value="F:ATP binding"/>
    <property type="evidence" value="ECO:0007669"/>
    <property type="project" value="UniProtKB-KW"/>
</dbReference>
<keyword evidence="9 17" id="KW-0067">ATP-binding</keyword>
<keyword evidence="14" id="KW-1208">Phospholipid metabolism</keyword>
<evidence type="ECO:0008006" key="22">
    <source>
        <dbReference type="Google" id="ProtNLM"/>
    </source>
</evidence>
<keyword evidence="12 19" id="KW-0472">Membrane</keyword>
<keyword evidence="11" id="KW-0443">Lipid metabolism</keyword>
<feature type="active site" description="Proton acceptor" evidence="15">
    <location>
        <position position="65"/>
    </location>
</feature>
<feature type="binding site" evidence="17">
    <location>
        <position position="24"/>
    </location>
    <ligand>
        <name>ATP</name>
        <dbReference type="ChEBI" id="CHEBI:30616"/>
    </ligand>
</feature>
<protein>
    <recommendedName>
        <fullName evidence="22">Diacylglycerol kinase</fullName>
    </recommendedName>
</protein>
<reference evidence="20 21" key="1">
    <citation type="journal article" date="2015" name="Nature">
        <title>rRNA introns, odd ribosomes, and small enigmatic genomes across a large radiation of phyla.</title>
        <authorList>
            <person name="Brown C.T."/>
            <person name="Hug L.A."/>
            <person name="Thomas B.C."/>
            <person name="Sharon I."/>
            <person name="Castelle C.J."/>
            <person name="Singh A."/>
            <person name="Wilkins M.J."/>
            <person name="Williams K.H."/>
            <person name="Banfield J.F."/>
        </authorList>
    </citation>
    <scope>NUCLEOTIDE SEQUENCE [LARGE SCALE GENOMIC DNA]</scope>
</reference>
<keyword evidence="18" id="KW-0460">Magnesium</keyword>
<evidence type="ECO:0000256" key="14">
    <source>
        <dbReference type="ARBA" id="ARBA00023264"/>
    </source>
</evidence>
<evidence type="ECO:0000313" key="21">
    <source>
        <dbReference type="Proteomes" id="UP000033934"/>
    </source>
</evidence>
<feature type="binding site" evidence="18">
    <location>
        <position position="24"/>
    </location>
    <ligand>
        <name>a divalent metal cation</name>
        <dbReference type="ChEBI" id="CHEBI:60240"/>
    </ligand>
</feature>
<evidence type="ECO:0000256" key="15">
    <source>
        <dbReference type="PIRSR" id="PIRSR600829-1"/>
    </source>
</evidence>
<dbReference type="Gene3D" id="1.10.287.3610">
    <property type="match status" value="1"/>
</dbReference>
<dbReference type="InterPro" id="IPR036945">
    <property type="entry name" value="DAGK_sf"/>
</dbReference>
<dbReference type="GO" id="GO:0046872">
    <property type="term" value="F:metal ion binding"/>
    <property type="evidence" value="ECO:0007669"/>
    <property type="project" value="UniProtKB-KW"/>
</dbReference>
<accession>A0A0G0L605</accession>
<evidence type="ECO:0000256" key="18">
    <source>
        <dbReference type="PIRSR" id="PIRSR600829-4"/>
    </source>
</evidence>
<dbReference type="PANTHER" id="PTHR34299:SF1">
    <property type="entry name" value="DIACYLGLYCEROL KINASE"/>
    <property type="match status" value="1"/>
</dbReference>
<evidence type="ECO:0000256" key="12">
    <source>
        <dbReference type="ARBA" id="ARBA00023136"/>
    </source>
</evidence>
<evidence type="ECO:0000256" key="2">
    <source>
        <dbReference type="ARBA" id="ARBA00005967"/>
    </source>
</evidence>
<dbReference type="InterPro" id="IPR000829">
    <property type="entry name" value="DAGK"/>
</dbReference>
<keyword evidence="13" id="KW-0594">Phospholipid biosynthesis</keyword>
<evidence type="ECO:0000256" key="19">
    <source>
        <dbReference type="SAM" id="Phobius"/>
    </source>
</evidence>
<dbReference type="InterPro" id="IPR033717">
    <property type="entry name" value="UDPK"/>
</dbReference>
<evidence type="ECO:0000256" key="6">
    <source>
        <dbReference type="ARBA" id="ARBA00022692"/>
    </source>
</evidence>
<comment type="subcellular location">
    <subcellularLocation>
        <location evidence="1">Cell membrane</location>
        <topology evidence="1">Multi-pass membrane protein</topology>
    </subcellularLocation>
</comment>
<dbReference type="EMBL" id="LBVO01000070">
    <property type="protein sequence ID" value="KKQ86457.1"/>
    <property type="molecule type" value="Genomic_DNA"/>
</dbReference>
<feature type="transmembrane region" description="Helical" evidence="19">
    <location>
        <begin position="92"/>
        <end position="117"/>
    </location>
</feature>
<evidence type="ECO:0000256" key="3">
    <source>
        <dbReference type="ARBA" id="ARBA00022475"/>
    </source>
</evidence>
<feature type="binding site" evidence="17">
    <location>
        <position position="72"/>
    </location>
    <ligand>
        <name>ATP</name>
        <dbReference type="ChEBI" id="CHEBI:30616"/>
    </ligand>
</feature>
<evidence type="ECO:0000256" key="5">
    <source>
        <dbReference type="ARBA" id="ARBA00022679"/>
    </source>
</evidence>
<evidence type="ECO:0000256" key="10">
    <source>
        <dbReference type="ARBA" id="ARBA00022989"/>
    </source>
</evidence>
<evidence type="ECO:0000256" key="16">
    <source>
        <dbReference type="PIRSR" id="PIRSR600829-2"/>
    </source>
</evidence>
<evidence type="ECO:0000256" key="1">
    <source>
        <dbReference type="ARBA" id="ARBA00004651"/>
    </source>
</evidence>
<evidence type="ECO:0000256" key="8">
    <source>
        <dbReference type="ARBA" id="ARBA00022777"/>
    </source>
</evidence>
<evidence type="ECO:0000256" key="17">
    <source>
        <dbReference type="PIRSR" id="PIRSR600829-3"/>
    </source>
</evidence>
<keyword evidence="5" id="KW-0808">Transferase</keyword>
<name>A0A0G0L605_9BACT</name>
<comment type="similarity">
    <text evidence="2">Belongs to the bacterial diacylglycerol kinase family.</text>
</comment>
<proteinExistence type="inferred from homology"/>
<feature type="binding site" evidence="18">
    <location>
        <position position="72"/>
    </location>
    <ligand>
        <name>a divalent metal cation</name>
        <dbReference type="ChEBI" id="CHEBI:60240"/>
    </ligand>
</feature>
<organism evidence="20 21">
    <name type="scientific">Berkelbacteria bacterium GW2011_GWA2_38_9</name>
    <dbReference type="NCBI Taxonomy" id="1618334"/>
    <lineage>
        <taxon>Bacteria</taxon>
        <taxon>Candidatus Berkelbacteria</taxon>
    </lineage>
</organism>
<keyword evidence="6 19" id="KW-0812">Transmembrane</keyword>
<comment type="caution">
    <text evidence="20">The sequence shown here is derived from an EMBL/GenBank/DDBJ whole genome shotgun (WGS) entry which is preliminary data.</text>
</comment>
<evidence type="ECO:0000256" key="9">
    <source>
        <dbReference type="ARBA" id="ARBA00022840"/>
    </source>
</evidence>
<feature type="transmembrane region" description="Helical" evidence="19">
    <location>
        <begin position="29"/>
        <end position="46"/>
    </location>
</feature>
<dbReference type="GO" id="GO:0008654">
    <property type="term" value="P:phospholipid biosynthetic process"/>
    <property type="evidence" value="ECO:0007669"/>
    <property type="project" value="UniProtKB-KW"/>
</dbReference>
<dbReference type="CDD" id="cd14265">
    <property type="entry name" value="UDPK_IM_like"/>
    <property type="match status" value="1"/>
</dbReference>
<evidence type="ECO:0000256" key="13">
    <source>
        <dbReference type="ARBA" id="ARBA00023209"/>
    </source>
</evidence>
<keyword evidence="18" id="KW-0479">Metal-binding</keyword>
<keyword evidence="10 19" id="KW-1133">Transmembrane helix</keyword>
<evidence type="ECO:0000256" key="11">
    <source>
        <dbReference type="ARBA" id="ARBA00023098"/>
    </source>
</evidence>
<keyword evidence="3" id="KW-1003">Cell membrane</keyword>
<dbReference type="GO" id="GO:0005886">
    <property type="term" value="C:plasma membrane"/>
    <property type="evidence" value="ECO:0007669"/>
    <property type="project" value="UniProtKB-SubCell"/>
</dbReference>
<dbReference type="PANTHER" id="PTHR34299">
    <property type="entry name" value="DIACYLGLYCEROL KINASE"/>
    <property type="match status" value="1"/>
</dbReference>
<sequence length="119" mass="13151">MGLKKFLKGFQHAWRGICYLLKTERNARFHLGMTVLVGIFAVVLKVNRLEAALLFFAVVLVFAIEIINTAIENALDHLHPNQHFKIGIIKDALAGAVLISSIIAAVVGLLIFTPYILGR</sequence>
<evidence type="ECO:0000256" key="4">
    <source>
        <dbReference type="ARBA" id="ARBA00022516"/>
    </source>
</evidence>
<keyword evidence="4" id="KW-0444">Lipid biosynthesis</keyword>
<keyword evidence="8" id="KW-0418">Kinase</keyword>
<gene>
    <name evidence="20" type="ORF">UT11_C0070G0008</name>
</gene>
<dbReference type="Proteomes" id="UP000033934">
    <property type="component" value="Unassembled WGS sequence"/>
</dbReference>
<dbReference type="Pfam" id="PF01219">
    <property type="entry name" value="DAGK_prokar"/>
    <property type="match status" value="1"/>
</dbReference>
<dbReference type="GO" id="GO:0016301">
    <property type="term" value="F:kinase activity"/>
    <property type="evidence" value="ECO:0007669"/>
    <property type="project" value="UniProtKB-KW"/>
</dbReference>
<dbReference type="AlphaFoldDB" id="A0A0G0L605"/>
<feature type="transmembrane region" description="Helical" evidence="19">
    <location>
        <begin position="52"/>
        <end position="71"/>
    </location>
</feature>
<comment type="cofactor">
    <cofactor evidence="18">
        <name>Mg(2+)</name>
        <dbReference type="ChEBI" id="CHEBI:18420"/>
    </cofactor>
    <text evidence="18">Mn(2+), Zn(2+), Cd(2+) and Co(2+) support activity to lesser extents.</text>
</comment>
<feature type="binding site" evidence="16">
    <location>
        <position position="65"/>
    </location>
    <ligand>
        <name>substrate</name>
    </ligand>
</feature>